<dbReference type="PROSITE" id="PS51257">
    <property type="entry name" value="PROKAR_LIPOPROTEIN"/>
    <property type="match status" value="1"/>
</dbReference>
<organism evidence="1 2">
    <name type="scientific">Haloferax litoreum</name>
    <dbReference type="NCBI Taxonomy" id="2666140"/>
    <lineage>
        <taxon>Archaea</taxon>
        <taxon>Methanobacteriati</taxon>
        <taxon>Methanobacteriota</taxon>
        <taxon>Stenosarchaea group</taxon>
        <taxon>Halobacteria</taxon>
        <taxon>Halobacteriales</taxon>
        <taxon>Haloferacaceae</taxon>
        <taxon>Haloferax</taxon>
    </lineage>
</organism>
<dbReference type="EMBL" id="WKJO01000001">
    <property type="protein sequence ID" value="MRX21730.1"/>
    <property type="molecule type" value="Genomic_DNA"/>
</dbReference>
<reference evidence="1 2" key="1">
    <citation type="submission" date="2019-11" db="EMBL/GenBank/DDBJ databases">
        <title>Whole genome sequence of Haloferax sp. MBLA0076.</title>
        <authorList>
            <person name="Seo M.-J."/>
            <person name="Cho E.-S."/>
        </authorList>
    </citation>
    <scope>NUCLEOTIDE SEQUENCE [LARGE SCALE GENOMIC DNA]</scope>
    <source>
        <strain evidence="1 2">MBLA0076</strain>
    </source>
</reference>
<keyword evidence="2" id="KW-1185">Reference proteome</keyword>
<evidence type="ECO:0000313" key="1">
    <source>
        <dbReference type="EMBL" id="MRX21730.1"/>
    </source>
</evidence>
<accession>A0A6A8GJ42</accession>
<evidence type="ECO:0000313" key="2">
    <source>
        <dbReference type="Proteomes" id="UP000439022"/>
    </source>
</evidence>
<comment type="caution">
    <text evidence="1">The sequence shown here is derived from an EMBL/GenBank/DDBJ whole genome shotgun (WGS) entry which is preliminary data.</text>
</comment>
<dbReference type="RefSeq" id="WP_151162306.1">
    <property type="nucleotide sequence ID" value="NZ_WKJO01000001.1"/>
</dbReference>
<sequence>MKRRDVLAGLTGSAALSLSGCITTPEPCVGETWTGLGYAVRLGDIASDADGNRWSGTCALDVDFSYVSGDGPDITNAGIALYAQNGTRVGLVRIGDVTWADVSDEDRREMSCGGYQRGSTTVRRDFDVDEFPYYLGLWYEQIRTGALEHASGLTYSDGSLPQGTVSPSSWDSTLVSRDPFPPLPESDPKLGTAISAGKLVTYYRICEREEPSVVTTACCDVGVRGTLPTPNPNYVAEFRGARLTRDGTTAVVRVAVREFQRPPETTCDDGETAVLGYTVGLSFDGERPTSFELVHLSADGTEVERFEVQQ</sequence>
<dbReference type="Proteomes" id="UP000439022">
    <property type="component" value="Unassembled WGS sequence"/>
</dbReference>
<proteinExistence type="predicted"/>
<protein>
    <submittedName>
        <fullName evidence="1">Uncharacterized protein</fullName>
    </submittedName>
</protein>
<dbReference type="AlphaFoldDB" id="A0A6A8GJ42"/>
<gene>
    <name evidence="1" type="ORF">GJR96_07145</name>
</gene>
<name>A0A6A8GJ42_9EURY</name>